<protein>
    <submittedName>
        <fullName evidence="1">Uncharacterized protein</fullName>
    </submittedName>
</protein>
<reference evidence="1" key="1">
    <citation type="journal article" date="2016" name="Proc. Natl. Acad. Sci. U.S.A.">
        <title>Lipid metabolic changes in an early divergent fungus govern the establishment of a mutualistic symbiosis with endobacteria.</title>
        <authorList>
            <person name="Lastovetsky O.A."/>
            <person name="Gaspar M.L."/>
            <person name="Mondo S.J."/>
            <person name="LaButti K.M."/>
            <person name="Sandor L."/>
            <person name="Grigoriev I.V."/>
            <person name="Henry S.A."/>
            <person name="Pawlowska T.E."/>
        </authorList>
    </citation>
    <scope>NUCLEOTIDE SEQUENCE [LARGE SCALE GENOMIC DNA]</scope>
    <source>
        <strain evidence="1">ATCC 52814</strain>
    </source>
</reference>
<dbReference type="EMBL" id="KV921865">
    <property type="protein sequence ID" value="ORE10483.1"/>
    <property type="molecule type" value="Genomic_DNA"/>
</dbReference>
<dbReference type="Proteomes" id="UP000242414">
    <property type="component" value="Unassembled WGS sequence"/>
</dbReference>
<evidence type="ECO:0000313" key="1">
    <source>
        <dbReference type="EMBL" id="ORE10483.1"/>
    </source>
</evidence>
<name>A0A1X0REH7_RHIZD</name>
<dbReference type="VEuPathDB" id="FungiDB:BCV72DRAFT_313720"/>
<feature type="non-terminal residue" evidence="1">
    <location>
        <position position="1"/>
    </location>
</feature>
<organism evidence="1">
    <name type="scientific">Rhizopus microsporus var. microsporus</name>
    <dbReference type="NCBI Taxonomy" id="86635"/>
    <lineage>
        <taxon>Eukaryota</taxon>
        <taxon>Fungi</taxon>
        <taxon>Fungi incertae sedis</taxon>
        <taxon>Mucoromycota</taxon>
        <taxon>Mucoromycotina</taxon>
        <taxon>Mucoromycetes</taxon>
        <taxon>Mucorales</taxon>
        <taxon>Mucorineae</taxon>
        <taxon>Rhizopodaceae</taxon>
        <taxon>Rhizopus</taxon>
    </lineage>
</organism>
<sequence>KSEYLRRIFGGSCRSSIKVMLQLTKLPTMTECTHILQAQFLLRSLSLPDDALLTYLLPHIRLFTSHSQWYTISKTPLWKRCTQYTDILGKRLLKKIRLQYLQDNLEQRRTARSLNLLSLCRLTISLDPILWLPMTRLERSRCIRWHLGWLPSYNTTRCLRHTSQLLTKQHAIYCLDMHHRLHIPKSITDPLSLLLNKLPTRKPRSFQTRSFWTIRWPVICTILHKLDYLYHEKEPPSPFDPGRN</sequence>
<proteinExistence type="predicted"/>
<gene>
    <name evidence="1" type="ORF">BCV72DRAFT_313720</name>
</gene>
<accession>A0A1X0REH7</accession>
<dbReference type="AlphaFoldDB" id="A0A1X0REH7"/>
<dbReference type="OrthoDB" id="2278309at2759"/>